<keyword evidence="3" id="KW-0812">Transmembrane</keyword>
<dbReference type="eggNOG" id="ENOG502SQ88">
    <property type="taxonomic scope" value="Eukaryota"/>
</dbReference>
<evidence type="ECO:0000256" key="3">
    <source>
        <dbReference type="SAM" id="Phobius"/>
    </source>
</evidence>
<dbReference type="EMBL" id="KE721034">
    <property type="protein sequence ID" value="ERF72821.1"/>
    <property type="molecule type" value="Genomic_DNA"/>
</dbReference>
<feature type="transmembrane region" description="Helical" evidence="3">
    <location>
        <begin position="391"/>
        <end position="412"/>
    </location>
</feature>
<protein>
    <recommendedName>
        <fullName evidence="4">CorA-like transporter domain-containing protein</fullName>
    </recommendedName>
</protein>
<keyword evidence="3" id="KW-1133">Transmembrane helix</keyword>
<accession>U1GLP2</accession>
<dbReference type="GeneID" id="19239287"/>
<reference evidence="6" key="1">
    <citation type="journal article" date="2014" name="BMC Genomics">
        <title>Genome characteristics reveal the impact of lichenization on lichen-forming fungus Endocarpon pusillum Hedwig (Verrucariales, Ascomycota).</title>
        <authorList>
            <person name="Wang Y.-Y."/>
            <person name="Liu B."/>
            <person name="Zhang X.-Y."/>
            <person name="Zhou Q.-M."/>
            <person name="Zhang T."/>
            <person name="Li H."/>
            <person name="Yu Y.-F."/>
            <person name="Zhang X.-L."/>
            <person name="Hao X.-Y."/>
            <person name="Wang M."/>
            <person name="Wang L."/>
            <person name="Wei J.-C."/>
        </authorList>
    </citation>
    <scope>NUCLEOTIDE SEQUENCE [LARGE SCALE GENOMIC DNA]</scope>
    <source>
        <strain evidence="6">Z07020 / HMAS-L-300199</strain>
    </source>
</reference>
<evidence type="ECO:0000313" key="5">
    <source>
        <dbReference type="EMBL" id="ERF72821.1"/>
    </source>
</evidence>
<keyword evidence="6" id="KW-1185">Reference proteome</keyword>
<organism evidence="5 6">
    <name type="scientific">Endocarpon pusillum (strain Z07020 / HMAS-L-300199)</name>
    <name type="common">Lichen-forming fungus</name>
    <dbReference type="NCBI Taxonomy" id="1263415"/>
    <lineage>
        <taxon>Eukaryota</taxon>
        <taxon>Fungi</taxon>
        <taxon>Dikarya</taxon>
        <taxon>Ascomycota</taxon>
        <taxon>Pezizomycotina</taxon>
        <taxon>Eurotiomycetes</taxon>
        <taxon>Chaetothyriomycetidae</taxon>
        <taxon>Verrucariales</taxon>
        <taxon>Verrucariaceae</taxon>
        <taxon>Endocarpon</taxon>
    </lineage>
</organism>
<dbReference type="HOGENOM" id="CLU_029947_3_0_1"/>
<feature type="compositionally biased region" description="Basic and acidic residues" evidence="2">
    <location>
        <begin position="53"/>
        <end position="62"/>
    </location>
</feature>
<dbReference type="InterPro" id="IPR058257">
    <property type="entry name" value="CorA-like_dom"/>
</dbReference>
<sequence>MSNFAEASSKLFLNPGVVEPGIEVLLSTPARCKKDSLDPILKKTIEPPSDLSRNTREKRAEVQEQWDDSGLPSLTKRPETESQWMVLNEASGILSLLSAMFGSLLREAQIPSSFRNILLYFGRRDFEVEIVPPRFQNWPLGGPDSSQRRGFECMYGLRFVEQNERNTNRPWSLRQTAVYHRYDAPGTTATCIFVAMSPVAKELLSQQVADCQKPEDINPFAPHVLLLSFAAANWRHYLVHLTTVAEKHSQRVLLANGEGVGPVDYTHCGARQLIKILQDDLLDVSLVLSSTIDTVEQLLECCQENEQFQRPAHYADTKCHLRRKRGDLVALQKQADHLRLKVRGTDKLVASFLDLGNGFALRELGHDAREETEEIHKLTESSAQDAAAVKLLTMIMLIYLPATVVSSFFSTAFVDADRSPGRPGKLVILENWWIYVAAAVPLTFLTFFLWWSMGRVSPNVWCACLSGVRRIHRRNCNEENPRSLEEGT</sequence>
<evidence type="ECO:0000256" key="2">
    <source>
        <dbReference type="SAM" id="MobiDB-lite"/>
    </source>
</evidence>
<feature type="coiled-coil region" evidence="1">
    <location>
        <begin position="321"/>
        <end position="381"/>
    </location>
</feature>
<gene>
    <name evidence="5" type="ORF">EPUS_04256</name>
</gene>
<dbReference type="Gene3D" id="1.20.58.340">
    <property type="entry name" value="Magnesium transport protein CorA, transmembrane region"/>
    <property type="match status" value="1"/>
</dbReference>
<evidence type="ECO:0000256" key="1">
    <source>
        <dbReference type="SAM" id="Coils"/>
    </source>
</evidence>
<proteinExistence type="predicted"/>
<evidence type="ECO:0000313" key="6">
    <source>
        <dbReference type="Proteomes" id="UP000019373"/>
    </source>
</evidence>
<dbReference type="RefSeq" id="XP_007801543.1">
    <property type="nucleotide sequence ID" value="XM_007803352.1"/>
</dbReference>
<feature type="region of interest" description="Disordered" evidence="2">
    <location>
        <begin position="43"/>
        <end position="77"/>
    </location>
</feature>
<dbReference type="Proteomes" id="UP000019373">
    <property type="component" value="Unassembled WGS sequence"/>
</dbReference>
<keyword evidence="1" id="KW-0175">Coiled coil</keyword>
<evidence type="ECO:0000259" key="4">
    <source>
        <dbReference type="Pfam" id="PF26616"/>
    </source>
</evidence>
<feature type="domain" description="CorA-like transporter" evidence="4">
    <location>
        <begin position="149"/>
        <end position="252"/>
    </location>
</feature>
<feature type="transmembrane region" description="Helical" evidence="3">
    <location>
        <begin position="432"/>
        <end position="451"/>
    </location>
</feature>
<name>U1GLP2_ENDPU</name>
<dbReference type="Pfam" id="PF26616">
    <property type="entry name" value="CorA-like"/>
    <property type="match status" value="1"/>
</dbReference>
<dbReference type="OrthoDB" id="4160576at2759"/>
<keyword evidence="3" id="KW-0472">Membrane</keyword>
<dbReference type="AlphaFoldDB" id="U1GLP2"/>